<sequence length="750" mass="82369">MGLGEIVADGLEDEAGFAFEPESSSGPGQAGATSLALTVLTVDDDLEFQRSLKLALANFEFQSRPLNILSVGSARDAARLLAATPDVAVIVLDVVMETDDAGLRLVRSVREVLGNAEVRIILVTGEPGVAPMRQSLGALDISDYWLKTDLTFERLHGVLTSNLRTWEQIRALSQARKGLQTIVEASNCLARARSMDDFSHRVMIELSRLLGVEPEGLVCVHEYGIGADPRSARIVGAAGRLSYAISQDLGSLDHMPVRDMLLQALSKRCNIDGELSQVLFFQGAEQGPHAATYIATGRALDPTERELLHVFATSINSGLINVSLTSRLDRLAYEDSLLEIPNANALLRALQSVLEMPAPRNRTVLFIELDQYSASCLSLGMEQGDLMLRKMAARLRKVFPAPVMVARLHGDTFAILGQTALLHQNRVDELESLDLDDPQHSSFISVRAARVDLDIYVGSPRGVMAIGALLLRRAQLQKGAGVIDYQPVLEQEANQRFTRSRDLYRALHCREISIELQPQVNLQSGRIIGAEALARWTRSDGTRISPAEFIPMAEANGLIVLIGNQVQHMACQALQRLRQSGFTNIPIAVNVSPLQLARRNFLHELIEITQHYQVSPDMLEIEITETAAMADYEGNGQVLRSLRDAGFRIAIDDFGTGYSSLAHLRAMPATTLKIDRQFISEIGATAREHTIADMIIGLGKRLKMEVLAEGVESEMQTTWLREHACAQAQGFFFARPESIDGFLQRLARSA</sequence>
<dbReference type="InterPro" id="IPR043128">
    <property type="entry name" value="Rev_trsase/Diguanyl_cyclase"/>
</dbReference>
<dbReference type="SUPFAM" id="SSF55073">
    <property type="entry name" value="Nucleotide cyclase"/>
    <property type="match status" value="1"/>
</dbReference>
<protein>
    <submittedName>
        <fullName evidence="4">EAL domain-containing protein</fullName>
    </submittedName>
</protein>
<dbReference type="GO" id="GO:0071111">
    <property type="term" value="F:cyclic-guanylate-specific phosphodiesterase activity"/>
    <property type="evidence" value="ECO:0007669"/>
    <property type="project" value="InterPro"/>
</dbReference>
<dbReference type="Proteomes" id="UP000325161">
    <property type="component" value="Chromosome"/>
</dbReference>
<dbReference type="PANTHER" id="PTHR33121:SF70">
    <property type="entry name" value="SIGNALING PROTEIN YKOW"/>
    <property type="match status" value="1"/>
</dbReference>
<dbReference type="Gene3D" id="3.20.20.450">
    <property type="entry name" value="EAL domain"/>
    <property type="match status" value="1"/>
</dbReference>
<name>A0A5C0AT69_9BURK</name>
<dbReference type="PROSITE" id="PS50883">
    <property type="entry name" value="EAL"/>
    <property type="match status" value="1"/>
</dbReference>
<keyword evidence="1" id="KW-0597">Phosphoprotein</keyword>
<feature type="modified residue" description="4-aspartylphosphate" evidence="1">
    <location>
        <position position="93"/>
    </location>
</feature>
<dbReference type="InterPro" id="IPR011006">
    <property type="entry name" value="CheY-like_superfamily"/>
</dbReference>
<dbReference type="SUPFAM" id="SSF52172">
    <property type="entry name" value="CheY-like"/>
    <property type="match status" value="1"/>
</dbReference>
<reference evidence="4 5" key="1">
    <citation type="submission" date="2019-08" db="EMBL/GenBank/DDBJ databases">
        <title>Amphibian skin-associated Pigmentiphaga: genome sequence and occurrence across geography and hosts.</title>
        <authorList>
            <person name="Bletz M.C."/>
            <person name="Bunk B."/>
            <person name="Sproeer C."/>
            <person name="Biwer P."/>
            <person name="Reiter S."/>
            <person name="Rabemananjara F.C.E."/>
            <person name="Schulz S."/>
            <person name="Overmann J."/>
            <person name="Vences M."/>
        </authorList>
    </citation>
    <scope>NUCLEOTIDE SEQUENCE [LARGE SCALE GENOMIC DNA]</scope>
    <source>
        <strain evidence="4 5">Mada1488</strain>
    </source>
</reference>
<evidence type="ECO:0000259" key="3">
    <source>
        <dbReference type="PROSITE" id="PS50883"/>
    </source>
</evidence>
<keyword evidence="5" id="KW-1185">Reference proteome</keyword>
<dbReference type="Pfam" id="PF00990">
    <property type="entry name" value="GGDEF"/>
    <property type="match status" value="1"/>
</dbReference>
<dbReference type="InterPro" id="IPR000160">
    <property type="entry name" value="GGDEF_dom"/>
</dbReference>
<dbReference type="Pfam" id="PF00563">
    <property type="entry name" value="EAL"/>
    <property type="match status" value="1"/>
</dbReference>
<dbReference type="Gene3D" id="3.40.50.2300">
    <property type="match status" value="1"/>
</dbReference>
<feature type="domain" description="EAL" evidence="3">
    <location>
        <begin position="496"/>
        <end position="750"/>
    </location>
</feature>
<gene>
    <name evidence="4" type="ORF">FXN63_00475</name>
</gene>
<dbReference type="SMART" id="SM00267">
    <property type="entry name" value="GGDEF"/>
    <property type="match status" value="1"/>
</dbReference>
<dbReference type="GO" id="GO:0000160">
    <property type="term" value="P:phosphorelay signal transduction system"/>
    <property type="evidence" value="ECO:0007669"/>
    <property type="project" value="InterPro"/>
</dbReference>
<dbReference type="EMBL" id="CP043046">
    <property type="protein sequence ID" value="QEI04473.1"/>
    <property type="molecule type" value="Genomic_DNA"/>
</dbReference>
<dbReference type="SMART" id="SM00052">
    <property type="entry name" value="EAL"/>
    <property type="match status" value="1"/>
</dbReference>
<dbReference type="InterPro" id="IPR021800">
    <property type="entry name" value="DUF3369"/>
</dbReference>
<evidence type="ECO:0000313" key="4">
    <source>
        <dbReference type="EMBL" id="QEI04473.1"/>
    </source>
</evidence>
<dbReference type="Pfam" id="PF11849">
    <property type="entry name" value="DUF3369"/>
    <property type="match status" value="1"/>
</dbReference>
<dbReference type="PROSITE" id="PS50110">
    <property type="entry name" value="RESPONSE_REGULATORY"/>
    <property type="match status" value="1"/>
</dbReference>
<accession>A0A5C0AT69</accession>
<dbReference type="CDD" id="cd01948">
    <property type="entry name" value="EAL"/>
    <property type="match status" value="1"/>
</dbReference>
<organism evidence="4 5">
    <name type="scientific">Pigmentiphaga aceris</name>
    <dbReference type="NCBI Taxonomy" id="1940612"/>
    <lineage>
        <taxon>Bacteria</taxon>
        <taxon>Pseudomonadati</taxon>
        <taxon>Pseudomonadota</taxon>
        <taxon>Betaproteobacteria</taxon>
        <taxon>Burkholderiales</taxon>
        <taxon>Alcaligenaceae</taxon>
        <taxon>Pigmentiphaga</taxon>
    </lineage>
</organism>
<dbReference type="AlphaFoldDB" id="A0A5C0AT69"/>
<evidence type="ECO:0000313" key="5">
    <source>
        <dbReference type="Proteomes" id="UP000325161"/>
    </source>
</evidence>
<proteinExistence type="predicted"/>
<dbReference type="SUPFAM" id="SSF141868">
    <property type="entry name" value="EAL domain-like"/>
    <property type="match status" value="1"/>
</dbReference>
<dbReference type="InterPro" id="IPR001789">
    <property type="entry name" value="Sig_transdc_resp-reg_receiver"/>
</dbReference>
<dbReference type="InterPro" id="IPR001633">
    <property type="entry name" value="EAL_dom"/>
</dbReference>
<feature type="domain" description="Response regulatory" evidence="2">
    <location>
        <begin position="38"/>
        <end position="162"/>
    </location>
</feature>
<dbReference type="InterPro" id="IPR050706">
    <property type="entry name" value="Cyclic-di-GMP_PDE-like"/>
</dbReference>
<evidence type="ECO:0000259" key="2">
    <source>
        <dbReference type="PROSITE" id="PS50110"/>
    </source>
</evidence>
<dbReference type="PANTHER" id="PTHR33121">
    <property type="entry name" value="CYCLIC DI-GMP PHOSPHODIESTERASE PDEF"/>
    <property type="match status" value="1"/>
</dbReference>
<dbReference type="SMART" id="SM00448">
    <property type="entry name" value="REC"/>
    <property type="match status" value="1"/>
</dbReference>
<dbReference type="InterPro" id="IPR035919">
    <property type="entry name" value="EAL_sf"/>
</dbReference>
<dbReference type="OrthoDB" id="9813903at2"/>
<evidence type="ECO:0000256" key="1">
    <source>
        <dbReference type="PROSITE-ProRule" id="PRU00169"/>
    </source>
</evidence>
<dbReference type="KEGG" id="pacr:FXN63_00475"/>
<dbReference type="Gene3D" id="3.30.70.270">
    <property type="match status" value="1"/>
</dbReference>
<dbReference type="InterPro" id="IPR029787">
    <property type="entry name" value="Nucleotide_cyclase"/>
</dbReference>